<dbReference type="Gene3D" id="4.10.240.10">
    <property type="entry name" value="Zn(2)-C6 fungal-type DNA-binding domain"/>
    <property type="match status" value="1"/>
</dbReference>
<dbReference type="EMBL" id="JAVRRT010000019">
    <property type="protein sequence ID" value="KAK5164634.1"/>
    <property type="molecule type" value="Genomic_DNA"/>
</dbReference>
<comment type="subcellular location">
    <subcellularLocation>
        <location evidence="1">Nucleus</location>
    </subcellularLocation>
</comment>
<dbReference type="GO" id="GO:0006351">
    <property type="term" value="P:DNA-templated transcription"/>
    <property type="evidence" value="ECO:0007669"/>
    <property type="project" value="InterPro"/>
</dbReference>
<dbReference type="InterPro" id="IPR036864">
    <property type="entry name" value="Zn2-C6_fun-type_DNA-bd_sf"/>
</dbReference>
<evidence type="ECO:0000256" key="5">
    <source>
        <dbReference type="ARBA" id="ARBA00023242"/>
    </source>
</evidence>
<feature type="compositionally biased region" description="Polar residues" evidence="6">
    <location>
        <begin position="101"/>
        <end position="110"/>
    </location>
</feature>
<dbReference type="GO" id="GO:0005634">
    <property type="term" value="C:nucleus"/>
    <property type="evidence" value="ECO:0007669"/>
    <property type="project" value="UniProtKB-SubCell"/>
</dbReference>
<accession>A0AAV9NXL0</accession>
<dbReference type="AlphaFoldDB" id="A0AAV9NXL0"/>
<feature type="compositionally biased region" description="Polar residues" evidence="6">
    <location>
        <begin position="352"/>
        <end position="368"/>
    </location>
</feature>
<dbReference type="GO" id="GO:0003677">
    <property type="term" value="F:DNA binding"/>
    <property type="evidence" value="ECO:0007669"/>
    <property type="project" value="InterPro"/>
</dbReference>
<dbReference type="InterPro" id="IPR007219">
    <property type="entry name" value="XnlR_reg_dom"/>
</dbReference>
<proteinExistence type="predicted"/>
<evidence type="ECO:0000256" key="3">
    <source>
        <dbReference type="ARBA" id="ARBA00023015"/>
    </source>
</evidence>
<dbReference type="PROSITE" id="PS50048">
    <property type="entry name" value="ZN2_CY6_FUNGAL_2"/>
    <property type="match status" value="1"/>
</dbReference>
<evidence type="ECO:0000259" key="7">
    <source>
        <dbReference type="PROSITE" id="PS50048"/>
    </source>
</evidence>
<dbReference type="PANTHER" id="PTHR47338">
    <property type="entry name" value="ZN(II)2CYS6 TRANSCRIPTION FACTOR (EUROFUNG)-RELATED"/>
    <property type="match status" value="1"/>
</dbReference>
<dbReference type="CDD" id="cd12148">
    <property type="entry name" value="fungal_TF_MHR"/>
    <property type="match status" value="1"/>
</dbReference>
<feature type="domain" description="Zn(2)-C6 fungal-type" evidence="7">
    <location>
        <begin position="256"/>
        <end position="286"/>
    </location>
</feature>
<evidence type="ECO:0000313" key="8">
    <source>
        <dbReference type="EMBL" id="KAK5164634.1"/>
    </source>
</evidence>
<feature type="region of interest" description="Disordered" evidence="6">
    <location>
        <begin position="278"/>
        <end position="387"/>
    </location>
</feature>
<dbReference type="SUPFAM" id="SSF57701">
    <property type="entry name" value="Zn2/Cys6 DNA-binding domain"/>
    <property type="match status" value="1"/>
</dbReference>
<feature type="compositionally biased region" description="Polar residues" evidence="6">
    <location>
        <begin position="193"/>
        <end position="202"/>
    </location>
</feature>
<keyword evidence="9" id="KW-1185">Reference proteome</keyword>
<dbReference type="Proteomes" id="UP001337655">
    <property type="component" value="Unassembled WGS sequence"/>
</dbReference>
<dbReference type="GeneID" id="89931170"/>
<dbReference type="GO" id="GO:0000981">
    <property type="term" value="F:DNA-binding transcription factor activity, RNA polymerase II-specific"/>
    <property type="evidence" value="ECO:0007669"/>
    <property type="project" value="InterPro"/>
</dbReference>
<keyword evidence="5" id="KW-0539">Nucleus</keyword>
<reference evidence="8 9" key="1">
    <citation type="submission" date="2023-08" db="EMBL/GenBank/DDBJ databases">
        <title>Black Yeasts Isolated from many extreme environments.</title>
        <authorList>
            <person name="Coleine C."/>
            <person name="Stajich J.E."/>
            <person name="Selbmann L."/>
        </authorList>
    </citation>
    <scope>NUCLEOTIDE SEQUENCE [LARGE SCALE GENOMIC DNA]</scope>
    <source>
        <strain evidence="8 9">CCFEE 5935</strain>
    </source>
</reference>
<organism evidence="8 9">
    <name type="scientific">Saxophila tyrrhenica</name>
    <dbReference type="NCBI Taxonomy" id="1690608"/>
    <lineage>
        <taxon>Eukaryota</taxon>
        <taxon>Fungi</taxon>
        <taxon>Dikarya</taxon>
        <taxon>Ascomycota</taxon>
        <taxon>Pezizomycotina</taxon>
        <taxon>Dothideomycetes</taxon>
        <taxon>Dothideomycetidae</taxon>
        <taxon>Mycosphaerellales</taxon>
        <taxon>Extremaceae</taxon>
        <taxon>Saxophila</taxon>
    </lineage>
</organism>
<dbReference type="CDD" id="cd00067">
    <property type="entry name" value="GAL4"/>
    <property type="match status" value="1"/>
</dbReference>
<feature type="compositionally biased region" description="Polar residues" evidence="6">
    <location>
        <begin position="287"/>
        <end position="305"/>
    </location>
</feature>
<feature type="region of interest" description="Disordered" evidence="6">
    <location>
        <begin position="164"/>
        <end position="212"/>
    </location>
</feature>
<dbReference type="PANTHER" id="PTHR47338:SF11">
    <property type="entry name" value="ZN(II)2CYS6 TRANSCRIPTION FACTOR (EUROFUNG)"/>
    <property type="match status" value="1"/>
</dbReference>
<feature type="region of interest" description="Disordered" evidence="6">
    <location>
        <begin position="1"/>
        <end position="111"/>
    </location>
</feature>
<keyword evidence="3" id="KW-0805">Transcription regulation</keyword>
<sequence>MGLPRPQEPRPSLHGSWSDSSTAPRRPATYYGPSQVDNRSQYPSLPGVKDILTDTSAQPGPPPAAWGSHGQTSAHIPNGDTFYQERSLHPPMALHPPHIQTGHSPGQQSRPFEVPVLDTTRVNKHAPHAVPISPYSRFPDSARDYPETHPEAMQQRFNSMHVSNGTHVPSAASVVPGDAQCPSPAAGFDRPSRSPNAGQPSENQRKYLGTHEIPGDGAYHLYEGNYRIPAYVDGEPVNPAWGLTKALKPRKRLALACMDCREKKIKCEPGAHSCVQCEKAKRPCRRSTAQGPQSTASPSSWQDNAPSPPRNNPSTSAPTPALEQIISQDAWNKRRDRADPSPPNGPSKKQRSTSPVSQPHEIPQTTKVDTPGFPIAPVTQAGGRGLMNWDEDPYSIDPELTMHMLDLYFEHMNSALYWLYPRDHFLHWTRTCSDKCQNERMVLYAMLAAASVFAPHSLSGFGKECATIAGDAISSQLGKFNVAVAHTKMMLALYHFAKGSVGIPWDHVGSAVRTITFVQLHTEQGCYDDSTSAAQPRIEFAFSTEQLAECKRRTFWSCFLMDRLAGPTVCMIKPQDIFLRLPCSEDDYDQSIRSNAPYYPNENIDPSLADLTPSSSLSPMAWLVLVASVLGDIIDSTFCAPHRPAATYREAYQKFYSDARYRLQAWSSQLPHYLTYSEANLNGSIQRGYFHAFVCMHTLYHTAHMKLNQCLRHAQMPEVITRNIREAHFHAQEQLRMMTAVLGARRPTQIDGRSTECMLSIPFAGYGTLVAIDIIGAGGPESNLPPTLALIEGGLRCLQELSIFWNSAKDQFKACERRYWQIKKVVVSGQKYDIGAWLGRRWGIELPMDRDLPRDHDVIYGLGESTEAIKLYFDAFRED</sequence>
<dbReference type="PROSITE" id="PS00463">
    <property type="entry name" value="ZN2_CY6_FUNGAL_1"/>
    <property type="match status" value="1"/>
</dbReference>
<evidence type="ECO:0000256" key="1">
    <source>
        <dbReference type="ARBA" id="ARBA00004123"/>
    </source>
</evidence>
<name>A0AAV9NXL0_9PEZI</name>
<dbReference type="RefSeq" id="XP_064654882.1">
    <property type="nucleotide sequence ID" value="XM_064807066.1"/>
</dbReference>
<evidence type="ECO:0000256" key="4">
    <source>
        <dbReference type="ARBA" id="ARBA00023163"/>
    </source>
</evidence>
<dbReference type="InterPro" id="IPR001138">
    <property type="entry name" value="Zn2Cys6_DnaBD"/>
</dbReference>
<keyword evidence="4" id="KW-0804">Transcription</keyword>
<evidence type="ECO:0000256" key="2">
    <source>
        <dbReference type="ARBA" id="ARBA00022723"/>
    </source>
</evidence>
<dbReference type="GO" id="GO:0008270">
    <property type="term" value="F:zinc ion binding"/>
    <property type="evidence" value="ECO:0007669"/>
    <property type="project" value="InterPro"/>
</dbReference>
<gene>
    <name evidence="8" type="ORF">LTR77_009840</name>
</gene>
<dbReference type="InterPro" id="IPR050815">
    <property type="entry name" value="TF_fung"/>
</dbReference>
<keyword evidence="2" id="KW-0479">Metal-binding</keyword>
<comment type="caution">
    <text evidence="8">The sequence shown here is derived from an EMBL/GenBank/DDBJ whole genome shotgun (WGS) entry which is preliminary data.</text>
</comment>
<evidence type="ECO:0000313" key="9">
    <source>
        <dbReference type="Proteomes" id="UP001337655"/>
    </source>
</evidence>
<dbReference type="Pfam" id="PF04082">
    <property type="entry name" value="Fungal_trans"/>
    <property type="match status" value="1"/>
</dbReference>
<evidence type="ECO:0000256" key="6">
    <source>
        <dbReference type="SAM" id="MobiDB-lite"/>
    </source>
</evidence>
<protein>
    <recommendedName>
        <fullName evidence="7">Zn(2)-C6 fungal-type domain-containing protein</fullName>
    </recommendedName>
</protein>